<comment type="similarity">
    <text evidence="1 3">Belongs to the UreD family.</text>
</comment>
<evidence type="ECO:0000256" key="4">
    <source>
        <dbReference type="SAM" id="MobiDB-lite"/>
    </source>
</evidence>
<dbReference type="Pfam" id="PF01774">
    <property type="entry name" value="UreD"/>
    <property type="match status" value="1"/>
</dbReference>
<evidence type="ECO:0000256" key="2">
    <source>
        <dbReference type="ARBA" id="ARBA00023186"/>
    </source>
</evidence>
<name>A0ABY6INC2_9HYPH</name>
<gene>
    <name evidence="3" type="primary">ureD</name>
    <name evidence="5" type="ORF">OF122_19065</name>
</gene>
<keyword evidence="6" id="KW-1185">Reference proteome</keyword>
<comment type="subunit">
    <text evidence="3">UreD, UreF and UreG form a complex that acts as a GTP-hydrolysis-dependent molecular chaperone, activating the urease apoprotein by helping to assemble the nickel containing metallocenter of UreC. The UreE protein probably delivers the nickel.</text>
</comment>
<dbReference type="HAMAP" id="MF_01384">
    <property type="entry name" value="UreD"/>
    <property type="match status" value="1"/>
</dbReference>
<evidence type="ECO:0000313" key="6">
    <source>
        <dbReference type="Proteomes" id="UP001163882"/>
    </source>
</evidence>
<protein>
    <recommendedName>
        <fullName evidence="3">Urease accessory protein UreD</fullName>
    </recommendedName>
</protein>
<dbReference type="RefSeq" id="WP_264225746.1">
    <property type="nucleotide sequence ID" value="NZ_CP107716.1"/>
</dbReference>
<organism evidence="5 6">
    <name type="scientific">Pelagibacterium flavum</name>
    <dbReference type="NCBI Taxonomy" id="2984530"/>
    <lineage>
        <taxon>Bacteria</taxon>
        <taxon>Pseudomonadati</taxon>
        <taxon>Pseudomonadota</taxon>
        <taxon>Alphaproteobacteria</taxon>
        <taxon>Hyphomicrobiales</taxon>
        <taxon>Devosiaceae</taxon>
        <taxon>Pelagibacterium</taxon>
    </lineage>
</organism>
<reference evidence="5" key="1">
    <citation type="submission" date="2022-10" db="EMBL/GenBank/DDBJ databases">
        <title>YIM 151497 complete genome.</title>
        <authorList>
            <person name="Chen X."/>
        </authorList>
    </citation>
    <scope>NUCLEOTIDE SEQUENCE</scope>
    <source>
        <strain evidence="5">YIM 151497</strain>
    </source>
</reference>
<comment type="subcellular location">
    <subcellularLocation>
        <location evidence="3">Cytoplasm</location>
    </subcellularLocation>
</comment>
<keyword evidence="3" id="KW-0996">Nickel insertion</keyword>
<dbReference type="InterPro" id="IPR002669">
    <property type="entry name" value="UreD"/>
</dbReference>
<keyword evidence="3" id="KW-0963">Cytoplasm</keyword>
<evidence type="ECO:0000256" key="3">
    <source>
        <dbReference type="HAMAP-Rule" id="MF_01384"/>
    </source>
</evidence>
<accession>A0ABY6INC2</accession>
<sequence>MLESPAFQGGTPQMQRAEGEGRVATKARDGLSVLDTLYQSGCGKIRVPRAYGNWLEAVLINTSGGLTGGDRMAWSAVAAAGTHLAITTQACERIYRSSGGAACVASKLTIDAGARLDWLPQETIVFDGSVLERTIEVDMAGDATFLGLEAIILGREAHGEDARSAMISDRWRVRREGELLHAEAARLDADDTLARDNLALLGGARAYGTLCYVSQDAERHIERLKALVAGHPTAGASRIGDKIVLRATGRSGYHLRKIIMPAIAALSGAGAVPKLWSL</sequence>
<keyword evidence="2 3" id="KW-0143">Chaperone</keyword>
<proteinExistence type="inferred from homology"/>
<dbReference type="PANTHER" id="PTHR33643:SF1">
    <property type="entry name" value="UREASE ACCESSORY PROTEIN D"/>
    <property type="match status" value="1"/>
</dbReference>
<dbReference type="EMBL" id="CP107716">
    <property type="protein sequence ID" value="UYQ72106.1"/>
    <property type="molecule type" value="Genomic_DNA"/>
</dbReference>
<evidence type="ECO:0000313" key="5">
    <source>
        <dbReference type="EMBL" id="UYQ72106.1"/>
    </source>
</evidence>
<dbReference type="Proteomes" id="UP001163882">
    <property type="component" value="Chromosome"/>
</dbReference>
<dbReference type="PANTHER" id="PTHR33643">
    <property type="entry name" value="UREASE ACCESSORY PROTEIN D"/>
    <property type="match status" value="1"/>
</dbReference>
<evidence type="ECO:0000256" key="1">
    <source>
        <dbReference type="ARBA" id="ARBA00007177"/>
    </source>
</evidence>
<feature type="region of interest" description="Disordered" evidence="4">
    <location>
        <begin position="1"/>
        <end position="23"/>
    </location>
</feature>
<comment type="function">
    <text evidence="3">Required for maturation of urease via the functional incorporation of the urease nickel metallocenter.</text>
</comment>